<evidence type="ECO:0000313" key="6">
    <source>
        <dbReference type="Proteomes" id="UP000685013"/>
    </source>
</evidence>
<dbReference type="InterPro" id="IPR046468">
    <property type="entry name" value="Spt20-like_SEP"/>
</dbReference>
<feature type="region of interest" description="Disordered" evidence="2">
    <location>
        <begin position="323"/>
        <end position="343"/>
    </location>
</feature>
<dbReference type="InterPro" id="IPR046467">
    <property type="entry name" value="PHL_dom"/>
</dbReference>
<feature type="region of interest" description="Disordered" evidence="2">
    <location>
        <begin position="887"/>
        <end position="933"/>
    </location>
</feature>
<feature type="compositionally biased region" description="Polar residues" evidence="2">
    <location>
        <begin position="1256"/>
        <end position="1279"/>
    </location>
</feature>
<evidence type="ECO:0000256" key="2">
    <source>
        <dbReference type="SAM" id="MobiDB-lite"/>
    </source>
</evidence>
<feature type="compositionally biased region" description="Polar residues" evidence="2">
    <location>
        <begin position="539"/>
        <end position="549"/>
    </location>
</feature>
<dbReference type="PANTHER" id="PTHR13526:SF8">
    <property type="entry name" value="TRANSCRIPTION FACTOR SPT20 HOMOLOG"/>
    <property type="match status" value="1"/>
</dbReference>
<feature type="coiled-coil region" evidence="1">
    <location>
        <begin position="1193"/>
        <end position="1232"/>
    </location>
</feature>
<feature type="domain" description="PHL" evidence="4">
    <location>
        <begin position="701"/>
        <end position="855"/>
    </location>
</feature>
<sequence>MGVSFKISQKGKRFRSKPCTTQSGCTALGDDDSKDGLRALSQNESSVARKLKGGETERSGDVKGLIGLSESSLGRSTPENGVSFTLNLFQDGYSIGKPSEIEPTHPSTLQDNSKLLLPYDRKSENLFSAIECGRLPGDILDDIPCKYVDGTIVCEVRDFRGGPPEQGPGAQSTDGLPIVNKIHLKMSLENVVKDIPLISDNSWTYGDLMEVESRILKALQPQLNLNPAPKFDRLCNSPAPMKLNFSLNSVRRKRLRQLSEVSITSNTKFGKKICIDRIPENFNTRLGDSGAASGNMISTHVHDNVVGQNTSLNEMLASRPKNFTSDASLPAQPTVSVSQSRYSMGSGTPRGILEQVAGSVLNPSGVSPTGQEMISYADNLNTNVSLLGKRETHDGQMSPLSSFNKRPRPSLMGIDGIQQHQLASTEGPQGSDMIWKNMLQQQAIARGIQYSNQGVQKFSPQMFEGVLNQDSMQLPFATGQSVMQYGAKEEQFDSEKIDGSDLSRSKTDMQMMETENHLDPQHPRFQQRPAQQAFVRSNLSQPPWNNFGQHNEKEARKEDQLSKRKSAQSPRVSAGAVPQPSLSKSGEFSGGSGGSHYGVPGNIALVSAQKEKSAINPVSHVGGTPSFSSSANDSMQRQHQASKRRSNSLPKNPVISGVGSPASVSNMSVPLNANSPSVGTPPFVDQTMIERFSKIEMVAARHQLNHKKSKANEYSVRKSNTYPTHNLATHLANSSIVDDVKDDACPRKMSKSLIGGSLNACKRRVLTFMLQDRMPQGIAPYVTRLRSRVILSEKPSDGTVAITYEDIDDSRFLAIEDRLPTLPNTLSADLLAEQLCTLMVHEGYDLMEDNIQVRPTRTNPSPIGQSNAGVHPHINPAAEMQHYGEAFPSQTSNEIPRPSGGGGGGGGGNASLLNSSHNILGNTRMLPPGNSQAAIQSQGILAGVSLPTRPQQVEAQTSMQQQQQQPQPSQQQNQQNLMQPQHQQFQRSMMLGTNQLSHLNAIGQNSNVQLGNNMVNKSSIPLHLLQQQQSQMQRKMIMGAVGMGNMNNNMVGLGNLGSSMGVGTTRGIGGTGLQASMGSIPAMGNTGQNPMNLTQASSFNNTLSQQFRPGTAMASAQAQAAYKFRLAQNRGMLGAASQSTITGIPGARQMHPSSAGLSMLGQALNRAGMTPMQRAVVPMGPPKLMPGINAYMNQQQQQQLQQQMQQQQQQQQQQMQQQQQQQQQQQMQLQQQQPQQQQLQQPQQQQLQQPQQLQQHPETTSPLQAVVSPQQVGSPSMGVQQLNQQTQQQQQQQSTSPQPMNQRTPMSPQPMNQRTPMSPQTMNQRTPMSPQQMSSGTIHGLSAGNPEVCPASPQLSSQTLGSVGSISNSPMEMQGVNKSNSVNNS</sequence>
<feature type="region of interest" description="Disordered" evidence="2">
    <location>
        <begin position="1241"/>
        <end position="1385"/>
    </location>
</feature>
<comment type="caution">
    <text evidence="5">The sequence shown here is derived from an EMBL/GenBank/DDBJ whole genome shotgun (WGS) entry which is preliminary data.</text>
</comment>
<feature type="compositionally biased region" description="Polar residues" evidence="2">
    <location>
        <begin position="1353"/>
        <end position="1385"/>
    </location>
</feature>
<feature type="domain" description="Spt20-like SEP" evidence="3">
    <location>
        <begin position="81"/>
        <end position="233"/>
    </location>
</feature>
<feature type="compositionally biased region" description="Low complexity" evidence="2">
    <location>
        <begin position="951"/>
        <end position="984"/>
    </location>
</feature>
<organism evidence="5 6">
    <name type="scientific">Cucurbita argyrosperma subsp. sororia</name>
    <dbReference type="NCBI Taxonomy" id="37648"/>
    <lineage>
        <taxon>Eukaryota</taxon>
        <taxon>Viridiplantae</taxon>
        <taxon>Streptophyta</taxon>
        <taxon>Embryophyta</taxon>
        <taxon>Tracheophyta</taxon>
        <taxon>Spermatophyta</taxon>
        <taxon>Magnoliopsida</taxon>
        <taxon>eudicotyledons</taxon>
        <taxon>Gunneridae</taxon>
        <taxon>Pentapetalae</taxon>
        <taxon>rosids</taxon>
        <taxon>fabids</taxon>
        <taxon>Cucurbitales</taxon>
        <taxon>Cucurbitaceae</taxon>
        <taxon>Cucurbiteae</taxon>
        <taxon>Cucurbita</taxon>
    </lineage>
</organism>
<evidence type="ECO:0000259" key="3">
    <source>
        <dbReference type="Pfam" id="PF12090"/>
    </source>
</evidence>
<dbReference type="GO" id="GO:0003712">
    <property type="term" value="F:transcription coregulator activity"/>
    <property type="evidence" value="ECO:0007669"/>
    <property type="project" value="InterPro"/>
</dbReference>
<protein>
    <submittedName>
        <fullName evidence="5">Protein PHYTOCHROME-DEPENDENT LATE-FLOWERING</fullName>
    </submittedName>
</protein>
<accession>A0AAV6N9Y6</accession>
<gene>
    <name evidence="5" type="primary">PHL</name>
    <name evidence="5" type="ORF">SDJN03_13040</name>
</gene>
<feature type="non-terminal residue" evidence="5">
    <location>
        <position position="1"/>
    </location>
</feature>
<feature type="compositionally biased region" description="Polar residues" evidence="2">
    <location>
        <begin position="625"/>
        <end position="639"/>
    </location>
</feature>
<feature type="compositionally biased region" description="Low complexity" evidence="2">
    <location>
        <begin position="1241"/>
        <end position="1255"/>
    </location>
</feature>
<dbReference type="Pfam" id="PF12090">
    <property type="entry name" value="Spt20_SEP"/>
    <property type="match status" value="1"/>
</dbReference>
<feature type="compositionally biased region" description="Basic and acidic residues" evidence="2">
    <location>
        <begin position="550"/>
        <end position="562"/>
    </location>
</feature>
<evidence type="ECO:0000313" key="5">
    <source>
        <dbReference type="EMBL" id="KAG6593564.1"/>
    </source>
</evidence>
<reference evidence="5 6" key="1">
    <citation type="journal article" date="2021" name="Hortic Res">
        <title>The domestication of Cucurbita argyrosperma as revealed by the genome of its wild relative.</title>
        <authorList>
            <person name="Barrera-Redondo J."/>
            <person name="Sanchez-de la Vega G."/>
            <person name="Aguirre-Liguori J.A."/>
            <person name="Castellanos-Morales G."/>
            <person name="Gutierrez-Guerrero Y.T."/>
            <person name="Aguirre-Dugua X."/>
            <person name="Aguirre-Planter E."/>
            <person name="Tenaillon M.I."/>
            <person name="Lira-Saade R."/>
            <person name="Eguiarte L.E."/>
        </authorList>
    </citation>
    <scope>NUCLEOTIDE SEQUENCE [LARGE SCALE GENOMIC DNA]</scope>
    <source>
        <strain evidence="5">JBR-2021</strain>
    </source>
</reference>
<feature type="region of interest" description="Disordered" evidence="2">
    <location>
        <begin position="1"/>
        <end position="37"/>
    </location>
</feature>
<dbReference type="InterPro" id="IPR021950">
    <property type="entry name" value="Spt20"/>
</dbReference>
<feature type="region of interest" description="Disordered" evidence="2">
    <location>
        <begin position="539"/>
        <end position="594"/>
    </location>
</feature>
<dbReference type="GO" id="GO:0006357">
    <property type="term" value="P:regulation of transcription by RNA polymerase II"/>
    <property type="evidence" value="ECO:0007669"/>
    <property type="project" value="TreeGrafter"/>
</dbReference>
<dbReference type="Proteomes" id="UP000685013">
    <property type="component" value="Chromosome 8"/>
</dbReference>
<dbReference type="Pfam" id="PF20474">
    <property type="entry name" value="PHL"/>
    <property type="match status" value="1"/>
</dbReference>
<feature type="compositionally biased region" description="Polar residues" evidence="2">
    <location>
        <begin position="911"/>
        <end position="921"/>
    </location>
</feature>
<feature type="compositionally biased region" description="Polar residues" evidence="2">
    <location>
        <begin position="1303"/>
        <end position="1337"/>
    </location>
</feature>
<feature type="compositionally biased region" description="Gly residues" evidence="2">
    <location>
        <begin position="899"/>
        <end position="909"/>
    </location>
</feature>
<evidence type="ECO:0000256" key="1">
    <source>
        <dbReference type="SAM" id="Coils"/>
    </source>
</evidence>
<proteinExistence type="predicted"/>
<dbReference type="GO" id="GO:0000124">
    <property type="term" value="C:SAGA complex"/>
    <property type="evidence" value="ECO:0007669"/>
    <property type="project" value="InterPro"/>
</dbReference>
<feature type="region of interest" description="Disordered" evidence="2">
    <location>
        <begin position="616"/>
        <end position="661"/>
    </location>
</feature>
<feature type="compositionally biased region" description="Low complexity" evidence="2">
    <location>
        <begin position="1280"/>
        <end position="1302"/>
    </location>
</feature>
<keyword evidence="1" id="KW-0175">Coiled coil</keyword>
<dbReference type="PANTHER" id="PTHR13526">
    <property type="entry name" value="TRANSCRIPTION FACTOR SPT20 HOMOLOG"/>
    <property type="match status" value="1"/>
</dbReference>
<name>A0AAV6N9Y6_9ROSI</name>
<keyword evidence="6" id="KW-1185">Reference proteome</keyword>
<dbReference type="EMBL" id="JAGKQH010000008">
    <property type="protein sequence ID" value="KAG6593564.1"/>
    <property type="molecule type" value="Genomic_DNA"/>
</dbReference>
<evidence type="ECO:0000259" key="4">
    <source>
        <dbReference type="Pfam" id="PF20474"/>
    </source>
</evidence>
<feature type="region of interest" description="Disordered" evidence="2">
    <location>
        <begin position="950"/>
        <end position="984"/>
    </location>
</feature>